<evidence type="ECO:0000256" key="7">
    <source>
        <dbReference type="PROSITE-ProRule" id="PRU01091"/>
    </source>
</evidence>
<dbReference type="InterPro" id="IPR001867">
    <property type="entry name" value="OmpR/PhoB-type_DNA-bd"/>
</dbReference>
<feature type="modified residue" description="4-aspartylphosphate" evidence="6">
    <location>
        <position position="53"/>
    </location>
</feature>
<evidence type="ECO:0000256" key="5">
    <source>
        <dbReference type="ARBA" id="ARBA00023163"/>
    </source>
</evidence>
<evidence type="ECO:0000256" key="1">
    <source>
        <dbReference type="ARBA" id="ARBA00022553"/>
    </source>
</evidence>
<dbReference type="PROSITE" id="PS50110">
    <property type="entry name" value="RESPONSE_REGULATORY"/>
    <property type="match status" value="1"/>
</dbReference>
<feature type="domain" description="OmpR/PhoB-type" evidence="9">
    <location>
        <begin position="125"/>
        <end position="224"/>
    </location>
</feature>
<dbReference type="Gene3D" id="6.10.250.690">
    <property type="match status" value="1"/>
</dbReference>
<sequence length="229" mass="25468">MNTRVLLIEDDRNLAESILHYLELNELVCDFCEDGNQGLNLIANNAYDVIVSDVNMPKLDGFSMCQRARKEGNATPILLLTANSELNDKLQGFESGADDYLTKPFAMQELLARITALAKRSSGNAKVLKIANLGLEVNLDERWAKREGVTLQLSPSSWVILELLARAYPKAVSKSDLEFAVWGDQLPDSNALKVHVHRLRQRLDKPFSCAIVQVVAGFGFQLKKPDGQL</sequence>
<feature type="DNA-binding region" description="OmpR/PhoB-type" evidence="7">
    <location>
        <begin position="125"/>
        <end position="224"/>
    </location>
</feature>
<evidence type="ECO:0000256" key="6">
    <source>
        <dbReference type="PROSITE-ProRule" id="PRU00169"/>
    </source>
</evidence>
<keyword evidence="11" id="KW-1185">Reference proteome</keyword>
<dbReference type="InterPro" id="IPR001789">
    <property type="entry name" value="Sig_transdc_resp-reg_receiver"/>
</dbReference>
<accession>A0ABV7HR24</accession>
<organism evidence="10 11">
    <name type="scientific">Gilvimarinus japonicus</name>
    <dbReference type="NCBI Taxonomy" id="1796469"/>
    <lineage>
        <taxon>Bacteria</taxon>
        <taxon>Pseudomonadati</taxon>
        <taxon>Pseudomonadota</taxon>
        <taxon>Gammaproteobacteria</taxon>
        <taxon>Cellvibrionales</taxon>
        <taxon>Cellvibrionaceae</taxon>
        <taxon>Gilvimarinus</taxon>
    </lineage>
</organism>
<evidence type="ECO:0000313" key="10">
    <source>
        <dbReference type="EMBL" id="MFC3153956.1"/>
    </source>
</evidence>
<dbReference type="Pfam" id="PF00072">
    <property type="entry name" value="Response_reg"/>
    <property type="match status" value="1"/>
</dbReference>
<dbReference type="InterPro" id="IPR036388">
    <property type="entry name" value="WH-like_DNA-bd_sf"/>
</dbReference>
<dbReference type="CDD" id="cd00383">
    <property type="entry name" value="trans_reg_C"/>
    <property type="match status" value="1"/>
</dbReference>
<evidence type="ECO:0000256" key="3">
    <source>
        <dbReference type="ARBA" id="ARBA00023015"/>
    </source>
</evidence>
<dbReference type="SMART" id="SM00448">
    <property type="entry name" value="REC"/>
    <property type="match status" value="1"/>
</dbReference>
<dbReference type="InterPro" id="IPR011006">
    <property type="entry name" value="CheY-like_superfamily"/>
</dbReference>
<dbReference type="RefSeq" id="WP_339617372.1">
    <property type="nucleotide sequence ID" value="NZ_AP031500.1"/>
</dbReference>
<evidence type="ECO:0000256" key="4">
    <source>
        <dbReference type="ARBA" id="ARBA00023125"/>
    </source>
</evidence>
<feature type="domain" description="Response regulatory" evidence="8">
    <location>
        <begin position="4"/>
        <end position="118"/>
    </location>
</feature>
<evidence type="ECO:0000256" key="2">
    <source>
        <dbReference type="ARBA" id="ARBA00023012"/>
    </source>
</evidence>
<dbReference type="InterPro" id="IPR039420">
    <property type="entry name" value="WalR-like"/>
</dbReference>
<dbReference type="EMBL" id="JBHRTL010000003">
    <property type="protein sequence ID" value="MFC3153956.1"/>
    <property type="molecule type" value="Genomic_DNA"/>
</dbReference>
<gene>
    <name evidence="10" type="ORF">ACFOEB_01995</name>
</gene>
<dbReference type="Gene3D" id="3.40.50.2300">
    <property type="match status" value="1"/>
</dbReference>
<dbReference type="SUPFAM" id="SSF52172">
    <property type="entry name" value="CheY-like"/>
    <property type="match status" value="1"/>
</dbReference>
<proteinExistence type="predicted"/>
<keyword evidence="2" id="KW-0902">Two-component regulatory system</keyword>
<dbReference type="Proteomes" id="UP001595548">
    <property type="component" value="Unassembled WGS sequence"/>
</dbReference>
<dbReference type="PROSITE" id="PS51755">
    <property type="entry name" value="OMPR_PHOB"/>
    <property type="match status" value="1"/>
</dbReference>
<dbReference type="PANTHER" id="PTHR48111:SF22">
    <property type="entry name" value="REGULATOR OF RPOS"/>
    <property type="match status" value="1"/>
</dbReference>
<dbReference type="Pfam" id="PF00486">
    <property type="entry name" value="Trans_reg_C"/>
    <property type="match status" value="1"/>
</dbReference>
<keyword evidence="1 6" id="KW-0597">Phosphoprotein</keyword>
<reference evidence="11" key="1">
    <citation type="journal article" date="2019" name="Int. J. Syst. Evol. Microbiol.">
        <title>The Global Catalogue of Microorganisms (GCM) 10K type strain sequencing project: providing services to taxonomists for standard genome sequencing and annotation.</title>
        <authorList>
            <consortium name="The Broad Institute Genomics Platform"/>
            <consortium name="The Broad Institute Genome Sequencing Center for Infectious Disease"/>
            <person name="Wu L."/>
            <person name="Ma J."/>
        </authorList>
    </citation>
    <scope>NUCLEOTIDE SEQUENCE [LARGE SCALE GENOMIC DNA]</scope>
    <source>
        <strain evidence="11">KCTC 52141</strain>
    </source>
</reference>
<protein>
    <submittedName>
        <fullName evidence="10">Response regulator transcription factor</fullName>
    </submittedName>
</protein>
<keyword evidence="3" id="KW-0805">Transcription regulation</keyword>
<dbReference type="InterPro" id="IPR016032">
    <property type="entry name" value="Sig_transdc_resp-reg_C-effctor"/>
</dbReference>
<dbReference type="SMART" id="SM00862">
    <property type="entry name" value="Trans_reg_C"/>
    <property type="match status" value="1"/>
</dbReference>
<evidence type="ECO:0000259" key="9">
    <source>
        <dbReference type="PROSITE" id="PS51755"/>
    </source>
</evidence>
<keyword evidence="4 7" id="KW-0238">DNA-binding</keyword>
<dbReference type="Gene3D" id="1.10.10.10">
    <property type="entry name" value="Winged helix-like DNA-binding domain superfamily/Winged helix DNA-binding domain"/>
    <property type="match status" value="1"/>
</dbReference>
<keyword evidence="5" id="KW-0804">Transcription</keyword>
<dbReference type="PANTHER" id="PTHR48111">
    <property type="entry name" value="REGULATOR OF RPOS"/>
    <property type="match status" value="1"/>
</dbReference>
<evidence type="ECO:0000313" key="11">
    <source>
        <dbReference type="Proteomes" id="UP001595548"/>
    </source>
</evidence>
<dbReference type="SUPFAM" id="SSF46894">
    <property type="entry name" value="C-terminal effector domain of the bipartite response regulators"/>
    <property type="match status" value="1"/>
</dbReference>
<evidence type="ECO:0000259" key="8">
    <source>
        <dbReference type="PROSITE" id="PS50110"/>
    </source>
</evidence>
<name>A0ABV7HR24_9GAMM</name>
<comment type="caution">
    <text evidence="10">The sequence shown here is derived from an EMBL/GenBank/DDBJ whole genome shotgun (WGS) entry which is preliminary data.</text>
</comment>